<evidence type="ECO:0000259" key="6">
    <source>
        <dbReference type="Pfam" id="PF04138"/>
    </source>
</evidence>
<keyword evidence="4 5" id="KW-0472">Membrane</keyword>
<dbReference type="Proteomes" id="UP000825009">
    <property type="component" value="Chromosome"/>
</dbReference>
<organism evidence="7 8">
    <name type="scientific">Gymnodinialimonas ceratoperidinii</name>
    <dbReference type="NCBI Taxonomy" id="2856823"/>
    <lineage>
        <taxon>Bacteria</taxon>
        <taxon>Pseudomonadati</taxon>
        <taxon>Pseudomonadota</taxon>
        <taxon>Alphaproteobacteria</taxon>
        <taxon>Rhodobacterales</taxon>
        <taxon>Paracoccaceae</taxon>
        <taxon>Gymnodinialimonas</taxon>
    </lineage>
</organism>
<evidence type="ECO:0000313" key="8">
    <source>
        <dbReference type="Proteomes" id="UP000825009"/>
    </source>
</evidence>
<reference evidence="7 8" key="1">
    <citation type="submission" date="2021-07" db="EMBL/GenBank/DDBJ databases">
        <title>A novel Jannaschia species isolated from marine dinoflagellate Ceratoperidinium margalefii.</title>
        <authorList>
            <person name="Jiang Y."/>
            <person name="Li Z."/>
        </authorList>
    </citation>
    <scope>NUCLEOTIDE SEQUENCE [LARGE SCALE GENOMIC DNA]</scope>
    <source>
        <strain evidence="7 8">J12C1-MA-4</strain>
    </source>
</reference>
<feature type="transmembrane region" description="Helical" evidence="5">
    <location>
        <begin position="7"/>
        <end position="29"/>
    </location>
</feature>
<dbReference type="RefSeq" id="WP_219004853.1">
    <property type="nucleotide sequence ID" value="NZ_CP079194.1"/>
</dbReference>
<name>A0A8F6YCF8_9RHOB</name>
<evidence type="ECO:0000256" key="1">
    <source>
        <dbReference type="ARBA" id="ARBA00004141"/>
    </source>
</evidence>
<sequence>MNRRTLVIRYVAFAVVAVVVNLAVQRLVLMGGDTALWFTVALGAGTLAGLVVKYVLDKRWIFHDETRGAAARGRQFGLYSLMGVATTVIFWVTETAFFMVWGTDFARELGALIGLSIGYVTKYQLDRRFVFEGAQT</sequence>
<dbReference type="Pfam" id="PF04138">
    <property type="entry name" value="GtrA_DPMS_TM"/>
    <property type="match status" value="1"/>
</dbReference>
<evidence type="ECO:0000256" key="2">
    <source>
        <dbReference type="ARBA" id="ARBA00022692"/>
    </source>
</evidence>
<keyword evidence="2 5" id="KW-0812">Transmembrane</keyword>
<accession>A0A8F6YCF8</accession>
<dbReference type="KEGG" id="gce:KYE46_08300"/>
<feature type="transmembrane region" description="Helical" evidence="5">
    <location>
        <begin position="76"/>
        <end position="93"/>
    </location>
</feature>
<protein>
    <submittedName>
        <fullName evidence="7">GtrA family protein</fullName>
    </submittedName>
</protein>
<keyword evidence="8" id="KW-1185">Reference proteome</keyword>
<dbReference type="GO" id="GO:0000271">
    <property type="term" value="P:polysaccharide biosynthetic process"/>
    <property type="evidence" value="ECO:0007669"/>
    <property type="project" value="InterPro"/>
</dbReference>
<keyword evidence="3 5" id="KW-1133">Transmembrane helix</keyword>
<feature type="transmembrane region" description="Helical" evidence="5">
    <location>
        <begin position="35"/>
        <end position="56"/>
    </location>
</feature>
<evidence type="ECO:0000313" key="7">
    <source>
        <dbReference type="EMBL" id="QXT41196.1"/>
    </source>
</evidence>
<dbReference type="GO" id="GO:0016020">
    <property type="term" value="C:membrane"/>
    <property type="evidence" value="ECO:0007669"/>
    <property type="project" value="UniProtKB-SubCell"/>
</dbReference>
<dbReference type="AlphaFoldDB" id="A0A8F6YCF8"/>
<proteinExistence type="predicted"/>
<evidence type="ECO:0000256" key="4">
    <source>
        <dbReference type="ARBA" id="ARBA00023136"/>
    </source>
</evidence>
<evidence type="ECO:0000256" key="5">
    <source>
        <dbReference type="SAM" id="Phobius"/>
    </source>
</evidence>
<comment type="subcellular location">
    <subcellularLocation>
        <location evidence="1">Membrane</location>
        <topology evidence="1">Multi-pass membrane protein</topology>
    </subcellularLocation>
</comment>
<dbReference type="EMBL" id="CP079194">
    <property type="protein sequence ID" value="QXT41196.1"/>
    <property type="molecule type" value="Genomic_DNA"/>
</dbReference>
<gene>
    <name evidence="7" type="ORF">KYE46_08300</name>
</gene>
<dbReference type="InterPro" id="IPR007267">
    <property type="entry name" value="GtrA_DPMS_TM"/>
</dbReference>
<feature type="domain" description="GtrA/DPMS transmembrane" evidence="6">
    <location>
        <begin position="9"/>
        <end position="131"/>
    </location>
</feature>
<dbReference type="NCBIfam" id="NF037976">
    <property type="entry name" value="gtrA_1"/>
    <property type="match status" value="1"/>
</dbReference>
<evidence type="ECO:0000256" key="3">
    <source>
        <dbReference type="ARBA" id="ARBA00022989"/>
    </source>
</evidence>